<dbReference type="AlphaFoldDB" id="A0A835U398"/>
<evidence type="ECO:0000313" key="4">
    <source>
        <dbReference type="Proteomes" id="UP000639772"/>
    </source>
</evidence>
<dbReference type="EMBL" id="JADCNL010000603">
    <property type="protein sequence ID" value="KAG0446200.1"/>
    <property type="molecule type" value="Genomic_DNA"/>
</dbReference>
<accession>A0A835U398</accession>
<proteinExistence type="predicted"/>
<protein>
    <submittedName>
        <fullName evidence="2">Uncharacterized protein</fullName>
    </submittedName>
</protein>
<sequence length="66" mass="7416">MKIRDAVGKVHRIPGPLNLRIWLEEELGSSLIPSAYEGPRSVLTRASRDPYGQRQDAQLQVARGVY</sequence>
<dbReference type="EMBL" id="JADCNM010000604">
    <property type="protein sequence ID" value="KAG0446191.1"/>
    <property type="molecule type" value="Genomic_DNA"/>
</dbReference>
<organism evidence="2 3">
    <name type="scientific">Vanilla planifolia</name>
    <name type="common">Vanilla</name>
    <dbReference type="NCBI Taxonomy" id="51239"/>
    <lineage>
        <taxon>Eukaryota</taxon>
        <taxon>Viridiplantae</taxon>
        <taxon>Streptophyta</taxon>
        <taxon>Embryophyta</taxon>
        <taxon>Tracheophyta</taxon>
        <taxon>Spermatophyta</taxon>
        <taxon>Magnoliopsida</taxon>
        <taxon>Liliopsida</taxon>
        <taxon>Asparagales</taxon>
        <taxon>Orchidaceae</taxon>
        <taxon>Vanilloideae</taxon>
        <taxon>Vanilleae</taxon>
        <taxon>Vanilla</taxon>
    </lineage>
</organism>
<evidence type="ECO:0000313" key="2">
    <source>
        <dbReference type="EMBL" id="KAG0446200.1"/>
    </source>
</evidence>
<name>A0A835U398_VANPL</name>
<comment type="caution">
    <text evidence="2">The sequence shown here is derived from an EMBL/GenBank/DDBJ whole genome shotgun (WGS) entry which is preliminary data.</text>
</comment>
<evidence type="ECO:0000313" key="1">
    <source>
        <dbReference type="EMBL" id="KAG0446191.1"/>
    </source>
</evidence>
<dbReference type="Proteomes" id="UP000636800">
    <property type="component" value="Unassembled WGS sequence"/>
</dbReference>
<reference evidence="3 4" key="1">
    <citation type="journal article" date="2020" name="Nat. Food">
        <title>A phased Vanilla planifolia genome enables genetic improvement of flavour and production.</title>
        <authorList>
            <person name="Hasing T."/>
            <person name="Tang H."/>
            <person name="Brym M."/>
            <person name="Khazi F."/>
            <person name="Huang T."/>
            <person name="Chambers A.H."/>
        </authorList>
    </citation>
    <scope>NUCLEOTIDE SEQUENCE [LARGE SCALE GENOMIC DNA]</scope>
    <source>
        <tissue evidence="2">Leaf</tissue>
    </source>
</reference>
<evidence type="ECO:0000313" key="3">
    <source>
        <dbReference type="Proteomes" id="UP000636800"/>
    </source>
</evidence>
<dbReference type="Proteomes" id="UP000639772">
    <property type="component" value="Unassembled WGS sequence"/>
</dbReference>
<gene>
    <name evidence="2" type="ORF">HPP92_028953</name>
    <name evidence="1" type="ORF">HPP92_028964</name>
</gene>
<keyword evidence="3" id="KW-1185">Reference proteome</keyword>